<protein>
    <submittedName>
        <fullName evidence="1">Uncharacterized protein</fullName>
    </submittedName>
</protein>
<evidence type="ECO:0000313" key="2">
    <source>
        <dbReference type="Proteomes" id="UP000284656"/>
    </source>
</evidence>
<dbReference type="Proteomes" id="UP000284656">
    <property type="component" value="Unassembled WGS sequence"/>
</dbReference>
<comment type="caution">
    <text evidence="1">The sequence shown here is derived from an EMBL/GenBank/DDBJ whole genome shotgun (WGS) entry which is preliminary data.</text>
</comment>
<dbReference type="AlphaFoldDB" id="A0A423ES56"/>
<sequence>MRTLIGIVGSVCFATVVYADAQSKSISMSFDECQSYQASTIAKLNVPASDIEPIVNSSVLTITRVYTADGSVLISCSKPDQKMVVTMSSKGR</sequence>
<dbReference type="EMBL" id="MOAY01000081">
    <property type="protein sequence ID" value="ROM34103.1"/>
    <property type="molecule type" value="Genomic_DNA"/>
</dbReference>
<gene>
    <name evidence="1" type="ORF">BK648_25505</name>
</gene>
<organism evidence="1 2">
    <name type="scientific">Pseudomonas poae</name>
    <dbReference type="NCBI Taxonomy" id="200451"/>
    <lineage>
        <taxon>Bacteria</taxon>
        <taxon>Pseudomonadati</taxon>
        <taxon>Pseudomonadota</taxon>
        <taxon>Gammaproteobacteria</taxon>
        <taxon>Pseudomonadales</taxon>
        <taxon>Pseudomonadaceae</taxon>
        <taxon>Pseudomonas</taxon>
    </lineage>
</organism>
<reference evidence="1 2" key="1">
    <citation type="submission" date="2016-10" db="EMBL/GenBank/DDBJ databases">
        <title>Comparative genome analysis of multiple Pseudomonas spp. focuses on biocontrol and plant growth promoting traits.</title>
        <authorList>
            <person name="Tao X.-Y."/>
            <person name="Taylor C.G."/>
        </authorList>
    </citation>
    <scope>NUCLEOTIDE SEQUENCE [LARGE SCALE GENOMIC DNA]</scope>
    <source>
        <strain evidence="1 2">29G9</strain>
    </source>
</reference>
<evidence type="ECO:0000313" key="1">
    <source>
        <dbReference type="EMBL" id="ROM34103.1"/>
    </source>
</evidence>
<name>A0A423ES56_9PSED</name>
<proteinExistence type="predicted"/>
<accession>A0A423ES56</accession>